<gene>
    <name evidence="3" type="ORF">GCM10010411_00020</name>
</gene>
<dbReference type="EMBL" id="BAAATD010000001">
    <property type="protein sequence ID" value="GAA2572440.1"/>
    <property type="molecule type" value="Genomic_DNA"/>
</dbReference>
<proteinExistence type="predicted"/>
<sequence>MLSSSRDFAGSSTAELVGELAEIAAELATREVDESGALCKELAEGLAGAVDQSERALAGLIARVDTSGVVKEWGFASTKAWLRTTLGMRDGRAQERLTLARQLPRLGLVDERWAAGELSFGYAATIADAVHRLSDEDCAKAEDIMLGLADEGVSPGKVARVGNRIRDVIAERDGVDRPEETKRGYERSWMVATRSLDGGSYVKGWLNPEDSAIWHGTLDHLAKPAGPDDLRDTAERTAAALSSVLSGGHKATKVTVIVDLERLTGASGCGDASARLSDGTPLPAEQARRIALSAGVSPLILGAGNVPLYLGHTTRFASPGQRRVLETLYSTCAVEHCPIPGTLCEVDHVDGWALGHSPTDIDKLALCCGWHNRWKHTHPNQIEITRSDEGQYVYRTLPPPLQWKTGKQRRIQAANRREWDSTERAA</sequence>
<dbReference type="Proteomes" id="UP001501509">
    <property type="component" value="Unassembled WGS sequence"/>
</dbReference>
<feature type="compositionally biased region" description="Basic and acidic residues" evidence="1">
    <location>
        <begin position="415"/>
        <end position="426"/>
    </location>
</feature>
<keyword evidence="4" id="KW-1185">Reference proteome</keyword>
<dbReference type="InterPro" id="IPR003615">
    <property type="entry name" value="HNH_nuc"/>
</dbReference>
<evidence type="ECO:0000313" key="3">
    <source>
        <dbReference type="EMBL" id="GAA2572440.1"/>
    </source>
</evidence>
<dbReference type="RefSeq" id="WP_344536434.1">
    <property type="nucleotide sequence ID" value="NZ_BAAATD010000001.1"/>
</dbReference>
<evidence type="ECO:0000313" key="4">
    <source>
        <dbReference type="Proteomes" id="UP001501509"/>
    </source>
</evidence>
<dbReference type="CDD" id="cd00085">
    <property type="entry name" value="HNHc"/>
    <property type="match status" value="1"/>
</dbReference>
<reference evidence="3 4" key="1">
    <citation type="journal article" date="2019" name="Int. J. Syst. Evol. Microbiol.">
        <title>The Global Catalogue of Microorganisms (GCM) 10K type strain sequencing project: providing services to taxonomists for standard genome sequencing and annotation.</title>
        <authorList>
            <consortium name="The Broad Institute Genomics Platform"/>
            <consortium name="The Broad Institute Genome Sequencing Center for Infectious Disease"/>
            <person name="Wu L."/>
            <person name="Ma J."/>
        </authorList>
    </citation>
    <scope>NUCLEOTIDE SEQUENCE [LARGE SCALE GENOMIC DNA]</scope>
    <source>
        <strain evidence="3 4">JCM 6833</strain>
    </source>
</reference>
<accession>A0ABN3P8H8</accession>
<feature type="domain" description="HNH nuclease" evidence="2">
    <location>
        <begin position="320"/>
        <end position="373"/>
    </location>
</feature>
<comment type="caution">
    <text evidence="3">The sequence shown here is derived from an EMBL/GenBank/DDBJ whole genome shotgun (WGS) entry which is preliminary data.</text>
</comment>
<dbReference type="InterPro" id="IPR003870">
    <property type="entry name" value="DUF222"/>
</dbReference>
<dbReference type="Pfam" id="PF02720">
    <property type="entry name" value="DUF222"/>
    <property type="match status" value="1"/>
</dbReference>
<organism evidence="3 4">
    <name type="scientific">Actinomadura fulvescens</name>
    <dbReference type="NCBI Taxonomy" id="46160"/>
    <lineage>
        <taxon>Bacteria</taxon>
        <taxon>Bacillati</taxon>
        <taxon>Actinomycetota</taxon>
        <taxon>Actinomycetes</taxon>
        <taxon>Streptosporangiales</taxon>
        <taxon>Thermomonosporaceae</taxon>
        <taxon>Actinomadura</taxon>
    </lineage>
</organism>
<dbReference type="SMART" id="SM00507">
    <property type="entry name" value="HNHc"/>
    <property type="match status" value="1"/>
</dbReference>
<evidence type="ECO:0000256" key="1">
    <source>
        <dbReference type="SAM" id="MobiDB-lite"/>
    </source>
</evidence>
<protein>
    <recommendedName>
        <fullName evidence="2">HNH nuclease domain-containing protein</fullName>
    </recommendedName>
</protein>
<name>A0ABN3P8H8_9ACTN</name>
<evidence type="ECO:0000259" key="2">
    <source>
        <dbReference type="SMART" id="SM00507"/>
    </source>
</evidence>
<feature type="region of interest" description="Disordered" evidence="1">
    <location>
        <begin position="405"/>
        <end position="426"/>
    </location>
</feature>